<dbReference type="GO" id="GO:0008168">
    <property type="term" value="F:methyltransferase activity"/>
    <property type="evidence" value="ECO:0007669"/>
    <property type="project" value="UniProtKB-KW"/>
</dbReference>
<keyword evidence="2" id="KW-1185">Reference proteome</keyword>
<dbReference type="EMBL" id="JAMGBA010000001">
    <property type="protein sequence ID" value="MCL6697874.1"/>
    <property type="molecule type" value="Genomic_DNA"/>
</dbReference>
<comment type="caution">
    <text evidence="1">The sequence shown here is derived from an EMBL/GenBank/DDBJ whole genome shotgun (WGS) entry which is preliminary data.</text>
</comment>
<reference evidence="1 2" key="1">
    <citation type="submission" date="2022-05" db="EMBL/GenBank/DDBJ databases">
        <authorList>
            <person name="Jo J.-H."/>
            <person name="Im W.-T."/>
        </authorList>
    </citation>
    <scope>NUCLEOTIDE SEQUENCE [LARGE SCALE GENOMIC DNA]</scope>
    <source>
        <strain evidence="1 2">NSE70-1</strain>
    </source>
</reference>
<gene>
    <name evidence="1" type="ORF">LZ496_03635</name>
</gene>
<dbReference type="InterPro" id="IPR029063">
    <property type="entry name" value="SAM-dependent_MTases_sf"/>
</dbReference>
<sequence>MAEPSFPPYNVGDLGQGAKRMAPAAARNVEPIGDVLADWLPKSGLVLEIASGTGEHALAFARRFAGLDWQPSDPDGDALASIAAWQADGPPNLLPPVHLDVCAPEWPIKWAEAILCTNMVHIAPWEAALGLIDGSARLLGKGASLVLYGPWLESDVPTAPSNLAFDQSLKSRDPRWGLRLVDDFALEAASRGLILADRRAMPSNNIMLRFEMQGS</sequence>
<keyword evidence="1" id="KW-0808">Transferase</keyword>
<dbReference type="InterPro" id="IPR010342">
    <property type="entry name" value="DUF938"/>
</dbReference>
<dbReference type="Pfam" id="PF06080">
    <property type="entry name" value="DUF938"/>
    <property type="match status" value="1"/>
</dbReference>
<evidence type="ECO:0000313" key="1">
    <source>
        <dbReference type="EMBL" id="MCL6697874.1"/>
    </source>
</evidence>
<evidence type="ECO:0000313" key="2">
    <source>
        <dbReference type="Proteomes" id="UP001203410"/>
    </source>
</evidence>
<dbReference type="PANTHER" id="PTHR20974">
    <property type="entry name" value="UPF0585 PROTEIN CG18661"/>
    <property type="match status" value="1"/>
</dbReference>
<protein>
    <submittedName>
        <fullName evidence="1">Class I SAM-dependent methyltransferase</fullName>
    </submittedName>
</protein>
<dbReference type="Gene3D" id="3.40.50.150">
    <property type="entry name" value="Vaccinia Virus protein VP39"/>
    <property type="match status" value="1"/>
</dbReference>
<dbReference type="PANTHER" id="PTHR20974:SF0">
    <property type="entry name" value="UPF0585 PROTEIN CG18661"/>
    <property type="match status" value="1"/>
</dbReference>
<organism evidence="1 2">
    <name type="scientific">Sphingomonas caseinilyticus</name>
    <dbReference type="NCBI Taxonomy" id="2908205"/>
    <lineage>
        <taxon>Bacteria</taxon>
        <taxon>Pseudomonadati</taxon>
        <taxon>Pseudomonadota</taxon>
        <taxon>Alphaproteobacteria</taxon>
        <taxon>Sphingomonadales</taxon>
        <taxon>Sphingomonadaceae</taxon>
        <taxon>Sphingomonas</taxon>
    </lineage>
</organism>
<dbReference type="GO" id="GO:0032259">
    <property type="term" value="P:methylation"/>
    <property type="evidence" value="ECO:0007669"/>
    <property type="project" value="UniProtKB-KW"/>
</dbReference>
<name>A0ABT0RSH6_9SPHN</name>
<dbReference type="Proteomes" id="UP001203410">
    <property type="component" value="Unassembled WGS sequence"/>
</dbReference>
<dbReference type="RefSeq" id="WP_249903221.1">
    <property type="nucleotide sequence ID" value="NZ_JAMGBA010000001.1"/>
</dbReference>
<dbReference type="SUPFAM" id="SSF53335">
    <property type="entry name" value="S-adenosyl-L-methionine-dependent methyltransferases"/>
    <property type="match status" value="1"/>
</dbReference>
<accession>A0ABT0RSH6</accession>
<keyword evidence="1" id="KW-0489">Methyltransferase</keyword>
<proteinExistence type="predicted"/>